<feature type="domain" description="Acyl-CoA thioesterase-like C-terminal" evidence="3">
    <location>
        <begin position="150"/>
        <end position="283"/>
    </location>
</feature>
<dbReference type="SUPFAM" id="SSF54637">
    <property type="entry name" value="Thioesterase/thiol ester dehydrase-isomerase"/>
    <property type="match status" value="2"/>
</dbReference>
<protein>
    <submittedName>
        <fullName evidence="4">Acyl-CoA thioesterase II</fullName>
    </submittedName>
</protein>
<dbReference type="PANTHER" id="PTHR11066">
    <property type="entry name" value="ACYL-COA THIOESTERASE"/>
    <property type="match status" value="1"/>
</dbReference>
<dbReference type="AlphaFoldDB" id="A0A2B7XVI9"/>
<gene>
    <name evidence="4" type="ORF">AJ79_03774</name>
</gene>
<reference evidence="4 5" key="1">
    <citation type="submission" date="2017-10" db="EMBL/GenBank/DDBJ databases">
        <title>Comparative genomics in systemic dimorphic fungi from Ajellomycetaceae.</title>
        <authorList>
            <person name="Munoz J.F."/>
            <person name="Mcewen J.G."/>
            <person name="Clay O.K."/>
            <person name="Cuomo C.A."/>
        </authorList>
    </citation>
    <scope>NUCLEOTIDE SEQUENCE [LARGE SCALE GENOMIC DNA]</scope>
    <source>
        <strain evidence="4 5">UAMH5409</strain>
    </source>
</reference>
<dbReference type="GO" id="GO:0006637">
    <property type="term" value="P:acyl-CoA metabolic process"/>
    <property type="evidence" value="ECO:0007669"/>
    <property type="project" value="InterPro"/>
</dbReference>
<feature type="region of interest" description="Disordered" evidence="1">
    <location>
        <begin position="136"/>
        <end position="155"/>
    </location>
</feature>
<dbReference type="InterPro" id="IPR029069">
    <property type="entry name" value="HotDog_dom_sf"/>
</dbReference>
<dbReference type="InterPro" id="IPR003703">
    <property type="entry name" value="Acyl_CoA_thio"/>
</dbReference>
<evidence type="ECO:0000256" key="1">
    <source>
        <dbReference type="SAM" id="MobiDB-lite"/>
    </source>
</evidence>
<dbReference type="OrthoDB" id="68328at2759"/>
<dbReference type="Gene3D" id="3.10.129.10">
    <property type="entry name" value="Hotdog Thioesterase"/>
    <property type="match status" value="2"/>
</dbReference>
<evidence type="ECO:0000259" key="3">
    <source>
        <dbReference type="Pfam" id="PF20789"/>
    </source>
</evidence>
<evidence type="ECO:0000313" key="5">
    <source>
        <dbReference type="Proteomes" id="UP000223968"/>
    </source>
</evidence>
<dbReference type="EMBL" id="PDNB01000048">
    <property type="protein sequence ID" value="PGH13216.1"/>
    <property type="molecule type" value="Genomic_DNA"/>
</dbReference>
<dbReference type="InterPro" id="IPR049449">
    <property type="entry name" value="TesB_ACOT8-like_N"/>
</dbReference>
<dbReference type="InterPro" id="IPR049450">
    <property type="entry name" value="ACOT8-like_C"/>
</dbReference>
<evidence type="ECO:0000313" key="4">
    <source>
        <dbReference type="EMBL" id="PGH13216.1"/>
    </source>
</evidence>
<dbReference type="Proteomes" id="UP000223968">
    <property type="component" value="Unassembled WGS sequence"/>
</dbReference>
<name>A0A2B7XVI9_9EURO</name>
<dbReference type="CDD" id="cd03445">
    <property type="entry name" value="Thioesterase_II_repeat2"/>
    <property type="match status" value="1"/>
</dbReference>
<feature type="compositionally biased region" description="Basic and acidic residues" evidence="1">
    <location>
        <begin position="141"/>
        <end position="155"/>
    </location>
</feature>
<evidence type="ECO:0000259" key="2">
    <source>
        <dbReference type="Pfam" id="PF13622"/>
    </source>
</evidence>
<dbReference type="Pfam" id="PF13622">
    <property type="entry name" value="4HBT_3"/>
    <property type="match status" value="1"/>
</dbReference>
<dbReference type="GO" id="GO:0005782">
    <property type="term" value="C:peroxisomal matrix"/>
    <property type="evidence" value="ECO:0007669"/>
    <property type="project" value="UniProtKB-SubCell"/>
</dbReference>
<dbReference type="Pfam" id="PF20789">
    <property type="entry name" value="4HBT_3C"/>
    <property type="match status" value="1"/>
</dbReference>
<sequence>MEKLNTPIENAVALTALPAKGQDIFINTHPLWSFAGGRGVYGGSTVAQCLVAAQNTISTDYVVHSIQSCFLKPANPKLSIEYHVERTRDGNAFANRTIHARQAGGVICTAIVNFVRVRSGEGKGLRHAREMPVGLALPDKAPMDGKGEPGPFETRRGEVLNKRCDDDVSATKIRYWMRAKGTIRKEAGIQAHLAALAYMSDGYLLGAIMQVHDDPNRPFGIQTTFGASLSHTVYVHNVEAVRADQWLCSERQSPWAANERGLAIQRIWSIDGTLIATVIQEGILRIKEPAGKVKL</sequence>
<dbReference type="PANTHER" id="PTHR11066:SF34">
    <property type="entry name" value="ACYL-COENZYME A THIOESTERASE 8"/>
    <property type="match status" value="1"/>
</dbReference>
<comment type="caution">
    <text evidence="4">The sequence shown here is derived from an EMBL/GenBank/DDBJ whole genome shotgun (WGS) entry which is preliminary data.</text>
</comment>
<organism evidence="4 5">
    <name type="scientific">Helicocarpus griseus UAMH5409</name>
    <dbReference type="NCBI Taxonomy" id="1447875"/>
    <lineage>
        <taxon>Eukaryota</taxon>
        <taxon>Fungi</taxon>
        <taxon>Dikarya</taxon>
        <taxon>Ascomycota</taxon>
        <taxon>Pezizomycotina</taxon>
        <taxon>Eurotiomycetes</taxon>
        <taxon>Eurotiomycetidae</taxon>
        <taxon>Onygenales</taxon>
        <taxon>Ajellomycetaceae</taxon>
        <taxon>Helicocarpus</taxon>
    </lineage>
</organism>
<accession>A0A2B7XVI9</accession>
<dbReference type="STRING" id="1447875.A0A2B7XVI9"/>
<dbReference type="GO" id="GO:0047617">
    <property type="term" value="F:fatty acyl-CoA hydrolase activity"/>
    <property type="evidence" value="ECO:0007669"/>
    <property type="project" value="InterPro"/>
</dbReference>
<keyword evidence="5" id="KW-1185">Reference proteome</keyword>
<dbReference type="CDD" id="cd03444">
    <property type="entry name" value="Thioesterase_II_repeat1"/>
    <property type="match status" value="1"/>
</dbReference>
<feature type="domain" description="Acyl-CoA thioesterase-like N-terminal HotDog" evidence="2">
    <location>
        <begin position="32"/>
        <end position="114"/>
    </location>
</feature>
<proteinExistence type="predicted"/>
<dbReference type="GO" id="GO:0009062">
    <property type="term" value="P:fatty acid catabolic process"/>
    <property type="evidence" value="ECO:0007669"/>
    <property type="project" value="TreeGrafter"/>
</dbReference>